<feature type="region of interest" description="Disordered" evidence="9">
    <location>
        <begin position="274"/>
        <end position="306"/>
    </location>
</feature>
<evidence type="ECO:0000256" key="5">
    <source>
        <dbReference type="ARBA" id="ARBA00022989"/>
    </source>
</evidence>
<evidence type="ECO:0000256" key="7">
    <source>
        <dbReference type="ARBA" id="ARBA00023136"/>
    </source>
</evidence>
<dbReference type="GO" id="GO:0015421">
    <property type="term" value="F:ABC-type oligopeptide transporter activity"/>
    <property type="evidence" value="ECO:0007669"/>
    <property type="project" value="TreeGrafter"/>
</dbReference>
<dbReference type="Gene3D" id="3.40.50.1820">
    <property type="entry name" value="alpha/beta hydrolase"/>
    <property type="match status" value="1"/>
</dbReference>
<feature type="compositionally biased region" description="Basic and acidic residues" evidence="9">
    <location>
        <begin position="294"/>
        <end position="306"/>
    </location>
</feature>
<evidence type="ECO:0000256" key="2">
    <source>
        <dbReference type="ARBA" id="ARBA00007577"/>
    </source>
</evidence>
<dbReference type="SUPFAM" id="SSF53474">
    <property type="entry name" value="alpha/beta-Hydrolases"/>
    <property type="match status" value="1"/>
</dbReference>
<dbReference type="Pfam" id="PF04144">
    <property type="entry name" value="SCAMP"/>
    <property type="match status" value="1"/>
</dbReference>
<keyword evidence="4 8" id="KW-0812">Transmembrane</keyword>
<keyword evidence="3 8" id="KW-0813">Transport</keyword>
<evidence type="ECO:0000256" key="1">
    <source>
        <dbReference type="ARBA" id="ARBA00004141"/>
    </source>
</evidence>
<dbReference type="InterPro" id="IPR000073">
    <property type="entry name" value="AB_hydrolase_1"/>
</dbReference>
<feature type="transmembrane region" description="Helical" evidence="8">
    <location>
        <begin position="875"/>
        <end position="901"/>
    </location>
</feature>
<comment type="subcellular location">
    <subcellularLocation>
        <location evidence="1 8">Membrane</location>
        <topology evidence="1 8">Multi-pass membrane protein</topology>
    </subcellularLocation>
</comment>
<feature type="transmembrane region" description="Helical" evidence="8">
    <location>
        <begin position="1414"/>
        <end position="1433"/>
    </location>
</feature>
<dbReference type="PROSITE" id="PS50929">
    <property type="entry name" value="ABC_TM1F"/>
    <property type="match status" value="1"/>
</dbReference>
<feature type="transmembrane region" description="Helical" evidence="8">
    <location>
        <begin position="850"/>
        <end position="869"/>
    </location>
</feature>
<feature type="region of interest" description="Disordered" evidence="9">
    <location>
        <begin position="167"/>
        <end position="199"/>
    </location>
</feature>
<dbReference type="EMBL" id="OA882599">
    <property type="protein sequence ID" value="CAD7276142.1"/>
    <property type="molecule type" value="Genomic_DNA"/>
</dbReference>
<feature type="compositionally biased region" description="Polar residues" evidence="9">
    <location>
        <begin position="943"/>
        <end position="959"/>
    </location>
</feature>
<feature type="compositionally biased region" description="Basic residues" evidence="9">
    <location>
        <begin position="274"/>
        <end position="293"/>
    </location>
</feature>
<feature type="region of interest" description="Disordered" evidence="9">
    <location>
        <begin position="757"/>
        <end position="815"/>
    </location>
</feature>
<comment type="similarity">
    <text evidence="8">Belongs to the SCAMP family.</text>
</comment>
<dbReference type="Pfam" id="PF00561">
    <property type="entry name" value="Abhydrolase_1"/>
    <property type="match status" value="1"/>
</dbReference>
<evidence type="ECO:0000313" key="11">
    <source>
        <dbReference type="EMBL" id="CAD7276142.1"/>
    </source>
</evidence>
<dbReference type="GO" id="GO:0006811">
    <property type="term" value="P:monoatomic ion transport"/>
    <property type="evidence" value="ECO:0007669"/>
    <property type="project" value="UniProtKB-KW"/>
</dbReference>
<accession>A0A7R9BIS5</accession>
<dbReference type="EMBL" id="CAJPEX010000562">
    <property type="protein sequence ID" value="CAG0916294.1"/>
    <property type="molecule type" value="Genomic_DNA"/>
</dbReference>
<dbReference type="OrthoDB" id="428974at2759"/>
<dbReference type="Pfam" id="PF06413">
    <property type="entry name" value="Neugrin"/>
    <property type="match status" value="1"/>
</dbReference>
<evidence type="ECO:0000256" key="6">
    <source>
        <dbReference type="ARBA" id="ARBA00023065"/>
    </source>
</evidence>
<dbReference type="PRINTS" id="PR00111">
    <property type="entry name" value="ABHYDROLASE"/>
</dbReference>
<feature type="region of interest" description="Disordered" evidence="9">
    <location>
        <begin position="630"/>
        <end position="656"/>
    </location>
</feature>
<feature type="compositionally biased region" description="Basic and acidic residues" evidence="9">
    <location>
        <begin position="779"/>
        <end position="806"/>
    </location>
</feature>
<dbReference type="GO" id="GO:0015031">
    <property type="term" value="P:protein transport"/>
    <property type="evidence" value="ECO:0007669"/>
    <property type="project" value="InterPro"/>
</dbReference>
<dbReference type="InterPro" id="IPR036640">
    <property type="entry name" value="ABC1_TM_sf"/>
</dbReference>
<comment type="similarity">
    <text evidence="2">Belongs to the ABC transporter superfamily. ABCB family. Multidrug resistance exporter (TC 3.A.1.201) subfamily.</text>
</comment>
<dbReference type="GO" id="GO:0005524">
    <property type="term" value="F:ATP binding"/>
    <property type="evidence" value="ECO:0007669"/>
    <property type="project" value="InterPro"/>
</dbReference>
<keyword evidence="12" id="KW-1185">Reference proteome</keyword>
<dbReference type="InterPro" id="IPR007273">
    <property type="entry name" value="SCAMP"/>
</dbReference>
<evidence type="ECO:0000256" key="4">
    <source>
        <dbReference type="ARBA" id="ARBA00022692"/>
    </source>
</evidence>
<dbReference type="InterPro" id="IPR039421">
    <property type="entry name" value="Type_1_exporter"/>
</dbReference>
<dbReference type="GO" id="GO:0090374">
    <property type="term" value="P:oligopeptide export from mitochondrion"/>
    <property type="evidence" value="ECO:0007669"/>
    <property type="project" value="TreeGrafter"/>
</dbReference>
<dbReference type="GO" id="GO:0005743">
    <property type="term" value="C:mitochondrial inner membrane"/>
    <property type="evidence" value="ECO:0007669"/>
    <property type="project" value="TreeGrafter"/>
</dbReference>
<proteinExistence type="inferred from homology"/>
<dbReference type="InterPro" id="IPR029058">
    <property type="entry name" value="AB_hydrolase_fold"/>
</dbReference>
<evidence type="ECO:0000259" key="10">
    <source>
        <dbReference type="PROSITE" id="PS50929"/>
    </source>
</evidence>
<comment type="caution">
    <text evidence="8">Lacks conserved residue(s) required for the propagation of feature annotation.</text>
</comment>
<feature type="region of interest" description="Disordered" evidence="9">
    <location>
        <begin position="943"/>
        <end position="965"/>
    </location>
</feature>
<dbReference type="InterPro" id="IPR010487">
    <property type="entry name" value="NGRN/Rrg9"/>
</dbReference>
<dbReference type="SUPFAM" id="SSF90123">
    <property type="entry name" value="ABC transporter transmembrane region"/>
    <property type="match status" value="1"/>
</dbReference>
<gene>
    <name evidence="11" type="ORF">NMOB1V02_LOCUS3918</name>
</gene>
<evidence type="ECO:0000256" key="9">
    <source>
        <dbReference type="SAM" id="MobiDB-lite"/>
    </source>
</evidence>
<evidence type="ECO:0000256" key="3">
    <source>
        <dbReference type="ARBA" id="ARBA00022448"/>
    </source>
</evidence>
<dbReference type="Pfam" id="PF00664">
    <property type="entry name" value="ABC_membrane"/>
    <property type="match status" value="1"/>
</dbReference>
<keyword evidence="5 8" id="KW-1133">Transmembrane helix</keyword>
<sequence length="1682" mass="187681">MSDPSSRCMTIGCWRSHAVSQDFIHRILNLRFAASSWASKLWKRRHPQINPCDHEAREDEWIFVTLAPSRILRVIHVVPGGIARRNSLALNDSRPRTTRNNNSVVLLNLPRHHSDSQLYSTSHESLPEDPSTLPCCYDSDSSHSSFVVAVKDEKMWRRCFHHRVAPRSRPRHQLTPQVEGRDGPTAKIVGTEPGDLDDLGGTNVLLGSEQEKSVDKATSSECIDGSYPNLAFQGDGDILGGEQAMNGNANSETAVGYRPSNLESLRHSVLRWLRERKKSPTKKQKRRRRHRRRLDIESMKHPPDIDASQRENYTVEKVIMDSIEKGNARKPRKRARILFLIHGVGGSADTWRGQINYFREAGFEIVAPDLLGHGFSSAPDNLKEFEFKHLFADVLAIFDQFIPRGAKAVIVGHSYGCSFATKLARVRPDGVCLLVLISGGGPNPLVPPSNGVLALPTWLLQMLHPCLRVYVQRALFEGNSGRNGNPLSQAYDIPPYVLHHVMRGQIWPEGDSSFHRKIAVPVLLVYGLQDPLVSLVEMCEMERTAIRAAVERNFQIGGPVSKLYSRLGSGRNGKHGRQKGPWARSTPKRQMGADGHLKEKENNTRCSCAYCAVAMENFKDPGWEYPMQRRHRHPRANAPRGKERSSGVPGNLPRSPRTAWILQHSELENSSANMINKQSKQNSNQWATKGRAIGDQRDPFQDDAIRQALGPDGGAATRAFEESNPFETEPSRPMTQVRGASHPPPVIGVNNPPAVFPVQSSAVSQPPAYSRTGQQQLDESAREALKRRERELDEKAQELERRERSLQEQANPGLRKNNWPPLPEKFCVGPCFYQDINVEIPPEFQRIVRLLYYLWMCNGIITGLAAVTADKGAGGVVVGILVLLISLAFAAGALMDFLMLLKVHRIYRSAGASFSKAQEEIRSGVLRHETTRSFMADAASAAVRSQLNPSGPTPRSASTRHFETRKARRNDVGVRRRFETLRRTGHEVEIDKLTDDVSLGLDEHNYFKKVDSFHAEDQSIGMSASMRYRMIERKSFQDLAPREPDLLTWIAKEKIRYLNLKDPQSWTPEKLAESFPCSVRKIKEILRSKWVPKSSNDLEKHDDSVLEAWKVIGKNLGGPLSTKAVDKVTSSSRIGLAWSGSAILPNRKAKSLPDNGEFFGLLSEQAKPWRENMNRKDVLQFISASEKGGSVSLVSWVALKNALYRADCAAKVQFSRISDASDHLRNSSPASSSMPWAFLWSMLKPYLLLLAGAVVSALLVAWLNIEIPRLLGSIIGVVSKFIVNERPIAGEVADASNTPFGAEFFAAIKAPALRLLAVYAFQANMTYIYLRMLSSLGERVASDLRRKLLDSLLVQDITFFDDHRTGDLVNRLTTDVQDFKSSFKLCVSQGLRSSAQALGCLVSAYFISPEMTRMMALVVPAMILVGATIGSSLRRLSKESQAQIAKATAVADEAIGNIRVVRAFGMEEQEKSLYAQEVDKAREFSEKLGHGIALFQGLTNFGLNCLSLGILFLGGSLVSTGQLGAGDLMSFLMATQTIQRSLGQISLIYGHYVRGSTAAGRVYEFLDASPVICIRGGLIIPEQRLKGQRILQVMPCQSGFFVLFSLRWLLEYRIWLLAKNVRLIYSSAIVAMTAASAVHAQAELAQKCLAWHIQCYYFPPDVFFRRYLMSRFARIFDDFLLN</sequence>
<reference evidence="11" key="1">
    <citation type="submission" date="2020-11" db="EMBL/GenBank/DDBJ databases">
        <authorList>
            <person name="Tran Van P."/>
        </authorList>
    </citation>
    <scope>NUCLEOTIDE SEQUENCE</scope>
</reference>
<dbReference type="Gene3D" id="1.20.1560.10">
    <property type="entry name" value="ABC transporter type 1, transmembrane domain"/>
    <property type="match status" value="1"/>
</dbReference>
<feature type="region of interest" description="Disordered" evidence="9">
    <location>
        <begin position="711"/>
        <end position="739"/>
    </location>
</feature>
<dbReference type="Proteomes" id="UP000678499">
    <property type="component" value="Unassembled WGS sequence"/>
</dbReference>
<dbReference type="FunFam" id="1.20.1560.10:FF:000016">
    <property type="entry name" value="ATP-binding cassette sub-family B member 8, mitochondrial"/>
    <property type="match status" value="1"/>
</dbReference>
<dbReference type="PANTHER" id="PTHR43394:SF17">
    <property type="entry name" value="MITOCHONDRIAL POTASSIUM CHANNEL ATP-BINDING SUBUNIT"/>
    <property type="match status" value="1"/>
</dbReference>
<evidence type="ECO:0000313" key="12">
    <source>
        <dbReference type="Proteomes" id="UP000678499"/>
    </source>
</evidence>
<feature type="domain" description="ABC transmembrane type-1" evidence="10">
    <location>
        <begin position="1251"/>
        <end position="1554"/>
    </location>
</feature>
<dbReference type="PANTHER" id="PTHR43394">
    <property type="entry name" value="ATP-DEPENDENT PERMEASE MDL1, MITOCHONDRIAL"/>
    <property type="match status" value="1"/>
</dbReference>
<evidence type="ECO:0000256" key="8">
    <source>
        <dbReference type="RuleBase" id="RU363122"/>
    </source>
</evidence>
<organism evidence="11">
    <name type="scientific">Notodromas monacha</name>
    <dbReference type="NCBI Taxonomy" id="399045"/>
    <lineage>
        <taxon>Eukaryota</taxon>
        <taxon>Metazoa</taxon>
        <taxon>Ecdysozoa</taxon>
        <taxon>Arthropoda</taxon>
        <taxon>Crustacea</taxon>
        <taxon>Oligostraca</taxon>
        <taxon>Ostracoda</taxon>
        <taxon>Podocopa</taxon>
        <taxon>Podocopida</taxon>
        <taxon>Cypridocopina</taxon>
        <taxon>Cypridoidea</taxon>
        <taxon>Cyprididae</taxon>
        <taxon>Notodromas</taxon>
    </lineage>
</organism>
<keyword evidence="6" id="KW-0406">Ion transport</keyword>
<keyword evidence="7 8" id="KW-0472">Membrane</keyword>
<dbReference type="InterPro" id="IPR011527">
    <property type="entry name" value="ABC1_TM_dom"/>
</dbReference>
<name>A0A7R9BIS5_9CRUS</name>
<protein>
    <recommendedName>
        <fullName evidence="8">Secretory carrier-associated membrane protein</fullName>
        <shortName evidence="8">Secretory carrier membrane protein</shortName>
    </recommendedName>
</protein>
<feature type="region of interest" description="Disordered" evidence="9">
    <location>
        <begin position="565"/>
        <end position="599"/>
    </location>
</feature>
<dbReference type="CDD" id="cd18574">
    <property type="entry name" value="ABC_6TM_ABCB8_like"/>
    <property type="match status" value="1"/>
</dbReference>